<accession>A0ACC2SMZ1</accession>
<proteinExistence type="predicted"/>
<keyword evidence="2" id="KW-1185">Reference proteome</keyword>
<sequence>MRILAKKDGMLIASYDQLVPTTSENDVRAMFRSQLLFCNHITSRLKEYQPTIKQNMILYLLLLASSITAQVRLECGTRSYERWMNSEFLKELCRNMQIPIDDYGCIFKSMDECSARKDFCDVTGSPIACNHLK</sequence>
<evidence type="ECO:0000313" key="1">
    <source>
        <dbReference type="EMBL" id="KAJ9063736.1"/>
    </source>
</evidence>
<name>A0ACC2SMZ1_9FUNG</name>
<evidence type="ECO:0000313" key="2">
    <source>
        <dbReference type="Proteomes" id="UP001165960"/>
    </source>
</evidence>
<reference evidence="1" key="1">
    <citation type="submission" date="2022-04" db="EMBL/GenBank/DDBJ databases">
        <title>Genome of the entomopathogenic fungus Entomophthora muscae.</title>
        <authorList>
            <person name="Elya C."/>
            <person name="Lovett B.R."/>
            <person name="Lee E."/>
            <person name="Macias A.M."/>
            <person name="Hajek A.E."/>
            <person name="De Bivort B.L."/>
            <person name="Kasson M.T."/>
            <person name="De Fine Licht H.H."/>
            <person name="Stajich J.E."/>
        </authorList>
    </citation>
    <scope>NUCLEOTIDE SEQUENCE</scope>
    <source>
        <strain evidence="1">Berkeley</strain>
    </source>
</reference>
<dbReference type="EMBL" id="QTSX02004690">
    <property type="protein sequence ID" value="KAJ9063736.1"/>
    <property type="molecule type" value="Genomic_DNA"/>
</dbReference>
<gene>
    <name evidence="1" type="ORF">DSO57_1037847</name>
</gene>
<organism evidence="1 2">
    <name type="scientific">Entomophthora muscae</name>
    <dbReference type="NCBI Taxonomy" id="34485"/>
    <lineage>
        <taxon>Eukaryota</taxon>
        <taxon>Fungi</taxon>
        <taxon>Fungi incertae sedis</taxon>
        <taxon>Zoopagomycota</taxon>
        <taxon>Entomophthoromycotina</taxon>
        <taxon>Entomophthoromycetes</taxon>
        <taxon>Entomophthorales</taxon>
        <taxon>Entomophthoraceae</taxon>
        <taxon>Entomophthora</taxon>
    </lineage>
</organism>
<protein>
    <submittedName>
        <fullName evidence="1">Uncharacterized protein</fullName>
    </submittedName>
</protein>
<comment type="caution">
    <text evidence="1">The sequence shown here is derived from an EMBL/GenBank/DDBJ whole genome shotgun (WGS) entry which is preliminary data.</text>
</comment>
<dbReference type="Proteomes" id="UP001165960">
    <property type="component" value="Unassembled WGS sequence"/>
</dbReference>